<feature type="transmembrane region" description="Helical" evidence="9">
    <location>
        <begin position="452"/>
        <end position="474"/>
    </location>
</feature>
<feature type="transmembrane region" description="Helical" evidence="9">
    <location>
        <begin position="586"/>
        <end position="609"/>
    </location>
</feature>
<organism evidence="11 12">
    <name type="scientific">Paracoccidioides brasiliensis</name>
    <dbReference type="NCBI Taxonomy" id="121759"/>
    <lineage>
        <taxon>Eukaryota</taxon>
        <taxon>Fungi</taxon>
        <taxon>Dikarya</taxon>
        <taxon>Ascomycota</taxon>
        <taxon>Pezizomycotina</taxon>
        <taxon>Eurotiomycetes</taxon>
        <taxon>Eurotiomycetidae</taxon>
        <taxon>Onygenales</taxon>
        <taxon>Ajellomycetaceae</taxon>
        <taxon>Paracoccidioides</taxon>
    </lineage>
</organism>
<evidence type="ECO:0000313" key="11">
    <source>
        <dbReference type="EMBL" id="ODH20118.1"/>
    </source>
</evidence>
<evidence type="ECO:0000256" key="7">
    <source>
        <dbReference type="ARBA" id="ARBA00023136"/>
    </source>
</evidence>
<keyword evidence="6 9" id="KW-1133">Transmembrane helix</keyword>
<keyword evidence="4 9" id="KW-0812">Transmembrane</keyword>
<feature type="compositionally biased region" description="Low complexity" evidence="8">
    <location>
        <begin position="8"/>
        <end position="23"/>
    </location>
</feature>
<protein>
    <recommendedName>
        <fullName evidence="10">Amino acid transporter transmembrane domain-containing protein</fullName>
    </recommendedName>
</protein>
<evidence type="ECO:0000256" key="3">
    <source>
        <dbReference type="ARBA" id="ARBA00022448"/>
    </source>
</evidence>
<sequence>MKFRGSRDASPSGSRPSSPSASSNPLNITQHEHHLPHHGADDNDLRRRWLSDISSRRQSVAGPLNSLDNFARSWQRAAQFPEVTPRRPSFFLALPDDEERGRDLPVDETRPLLGRPSASGEHVPESLCDDDDVANSHNYGTREGTEHRRPHLDGGFDASVRTTPLLGRSYDASYGTASSTRISESTRLHAAQLHREHHFIETNTDIIDADADREPLVVKRIQHRDGSKETIIVGQSTVAQTILNSVNVLIGIGLLSLPLGLKYAGWAIGIPLLLFSAVATAYTAKILAKCMDVDPTLVTYADLAYISFGPQARIITSLLFSLELMGACVALVVLFADSIDALIPGLGALRWKLICGAILIPLNFVPLRLLSLSSILGIFCCTSIVLIIFVDGIIKPDSPGSLRDPAPTSLLPGNWGAVPLSFGLIMCPWGGHSVFPNIYKDMRHPRKYGESLWITYIFTLFLDLAMATAGWLMFGPDVTDEVTYNVLLTAGYPNWLSICIVVFIAIIPLTKIPLSCRPLVSTVESLCGLHNTPSRSQHPQKKARNARKEPTHLIRTTVQVTARIATIVLITYIAIVFPYFDRIMALIGASLCITICIILPIVFYMKIFGSRISFQERVVDWLLLIVCSIMAVVGTAWAFIPKENIGLK</sequence>
<comment type="caution">
    <text evidence="11">The sequence shown here is derived from an EMBL/GenBank/DDBJ whole genome shotgun (WGS) entry which is preliminary data.</text>
</comment>
<evidence type="ECO:0000256" key="8">
    <source>
        <dbReference type="SAM" id="MobiDB-lite"/>
    </source>
</evidence>
<dbReference type="PANTHER" id="PTHR22950:SF692">
    <property type="entry name" value="TRANSMEMBRANE AMINO ACID TRANSPORTER FAMILY PROTEIN"/>
    <property type="match status" value="1"/>
</dbReference>
<evidence type="ECO:0000256" key="4">
    <source>
        <dbReference type="ARBA" id="ARBA00022692"/>
    </source>
</evidence>
<dbReference type="AlphaFoldDB" id="A0A1D2J8S4"/>
<feature type="transmembrane region" description="Helical" evidence="9">
    <location>
        <begin position="621"/>
        <end position="640"/>
    </location>
</feature>
<evidence type="ECO:0000259" key="10">
    <source>
        <dbReference type="Pfam" id="PF01490"/>
    </source>
</evidence>
<comment type="similarity">
    <text evidence="2">Belongs to the amino acid/polyamine transporter 2 family.</text>
</comment>
<feature type="compositionally biased region" description="Basic and acidic residues" evidence="8">
    <location>
        <begin position="143"/>
        <end position="154"/>
    </location>
</feature>
<evidence type="ECO:0000256" key="1">
    <source>
        <dbReference type="ARBA" id="ARBA00004141"/>
    </source>
</evidence>
<evidence type="ECO:0000256" key="6">
    <source>
        <dbReference type="ARBA" id="ARBA00022989"/>
    </source>
</evidence>
<accession>A0A1D2J8S4</accession>
<dbReference type="OrthoDB" id="655540at2759"/>
<dbReference type="VEuPathDB" id="FungiDB:PADG_05881"/>
<dbReference type="EMBL" id="LZYO01000293">
    <property type="protein sequence ID" value="ODH20118.1"/>
    <property type="molecule type" value="Genomic_DNA"/>
</dbReference>
<feature type="transmembrane region" description="Helical" evidence="9">
    <location>
        <begin position="560"/>
        <end position="580"/>
    </location>
</feature>
<keyword evidence="5" id="KW-0029">Amino-acid transport</keyword>
<comment type="subcellular location">
    <subcellularLocation>
        <location evidence="1">Membrane</location>
        <topology evidence="1">Multi-pass membrane protein</topology>
    </subcellularLocation>
</comment>
<dbReference type="GO" id="GO:0015179">
    <property type="term" value="F:L-amino acid transmembrane transporter activity"/>
    <property type="evidence" value="ECO:0007669"/>
    <property type="project" value="TreeGrafter"/>
</dbReference>
<evidence type="ECO:0000256" key="9">
    <source>
        <dbReference type="SAM" id="Phobius"/>
    </source>
</evidence>
<feature type="region of interest" description="Disordered" evidence="8">
    <location>
        <begin position="98"/>
        <end position="156"/>
    </location>
</feature>
<name>A0A1D2J8S4_PARBR</name>
<gene>
    <name evidence="11" type="ORF">ACO22_05969</name>
</gene>
<feature type="transmembrane region" description="Helical" evidence="9">
    <location>
        <begin position="369"/>
        <end position="394"/>
    </location>
</feature>
<dbReference type="InterPro" id="IPR013057">
    <property type="entry name" value="AA_transpt_TM"/>
</dbReference>
<keyword evidence="7 9" id="KW-0472">Membrane</keyword>
<feature type="domain" description="Amino acid transporter transmembrane" evidence="10">
    <location>
        <begin position="235"/>
        <end position="640"/>
    </location>
</feature>
<feature type="compositionally biased region" description="Basic and acidic residues" evidence="8">
    <location>
        <begin position="99"/>
        <end position="110"/>
    </location>
</feature>
<dbReference type="GO" id="GO:0005774">
    <property type="term" value="C:vacuolar membrane"/>
    <property type="evidence" value="ECO:0007669"/>
    <property type="project" value="TreeGrafter"/>
</dbReference>
<dbReference type="VEuPathDB" id="FungiDB:PABG_05565"/>
<evidence type="ECO:0000313" key="12">
    <source>
        <dbReference type="Proteomes" id="UP000242814"/>
    </source>
</evidence>
<dbReference type="Pfam" id="PF01490">
    <property type="entry name" value="Aa_trans"/>
    <property type="match status" value="1"/>
</dbReference>
<feature type="transmembrane region" description="Helical" evidence="9">
    <location>
        <begin position="414"/>
        <end position="431"/>
    </location>
</feature>
<evidence type="ECO:0000256" key="5">
    <source>
        <dbReference type="ARBA" id="ARBA00022970"/>
    </source>
</evidence>
<feature type="transmembrane region" description="Helical" evidence="9">
    <location>
        <begin position="494"/>
        <end position="514"/>
    </location>
</feature>
<evidence type="ECO:0000256" key="2">
    <source>
        <dbReference type="ARBA" id="ARBA00008066"/>
    </source>
</evidence>
<feature type="transmembrane region" description="Helical" evidence="9">
    <location>
        <begin position="342"/>
        <end position="362"/>
    </location>
</feature>
<feature type="transmembrane region" description="Helical" evidence="9">
    <location>
        <begin position="263"/>
        <end position="282"/>
    </location>
</feature>
<feature type="transmembrane region" description="Helical" evidence="9">
    <location>
        <begin position="314"/>
        <end position="336"/>
    </location>
</feature>
<feature type="compositionally biased region" description="Basic and acidic residues" evidence="8">
    <location>
        <begin position="30"/>
        <end position="43"/>
    </location>
</feature>
<proteinExistence type="inferred from homology"/>
<reference evidence="11 12" key="1">
    <citation type="submission" date="2016-06" db="EMBL/GenBank/DDBJ databases">
        <authorList>
            <person name="Kjaerup R.B."/>
            <person name="Dalgaard T.S."/>
            <person name="Juul-Madsen H.R."/>
        </authorList>
    </citation>
    <scope>NUCLEOTIDE SEQUENCE [LARGE SCALE GENOMIC DNA]</scope>
    <source>
        <strain evidence="11 12">Pb300</strain>
    </source>
</reference>
<keyword evidence="3" id="KW-0813">Transport</keyword>
<dbReference type="Proteomes" id="UP000242814">
    <property type="component" value="Unassembled WGS sequence"/>
</dbReference>
<dbReference type="PANTHER" id="PTHR22950">
    <property type="entry name" value="AMINO ACID TRANSPORTER"/>
    <property type="match status" value="1"/>
</dbReference>
<feature type="region of interest" description="Disordered" evidence="8">
    <location>
        <begin position="1"/>
        <end position="43"/>
    </location>
</feature>